<keyword evidence="2" id="KW-1185">Reference proteome</keyword>
<reference evidence="1 2" key="1">
    <citation type="submission" date="2020-03" db="EMBL/GenBank/DDBJ databases">
        <title>Genomic Encyclopedia of Type Strains, Phase IV (KMG-V): Genome sequencing to study the core and pangenomes of soil and plant-associated prokaryotes.</title>
        <authorList>
            <person name="Whitman W."/>
        </authorList>
    </citation>
    <scope>NUCLEOTIDE SEQUENCE [LARGE SCALE GENOMIC DNA]</scope>
    <source>
        <strain evidence="1 2">1B</strain>
    </source>
</reference>
<sequence>MVTPSLLFSLLLVFGLLAIGLRRGTPARAY</sequence>
<organism evidence="1 2">
    <name type="scientific">Hymenobacter artigasi</name>
    <dbReference type="NCBI Taxonomy" id="2719616"/>
    <lineage>
        <taxon>Bacteria</taxon>
        <taxon>Pseudomonadati</taxon>
        <taxon>Bacteroidota</taxon>
        <taxon>Cytophagia</taxon>
        <taxon>Cytophagales</taxon>
        <taxon>Hymenobacteraceae</taxon>
        <taxon>Hymenobacter</taxon>
    </lineage>
</organism>
<evidence type="ECO:0000313" key="1">
    <source>
        <dbReference type="EMBL" id="NKI89151.1"/>
    </source>
</evidence>
<accession>A0ABX1HJM0</accession>
<evidence type="ECO:0000313" key="2">
    <source>
        <dbReference type="Proteomes" id="UP000717634"/>
    </source>
</evidence>
<protein>
    <submittedName>
        <fullName evidence="1">Uncharacterized protein</fullName>
    </submittedName>
</protein>
<dbReference type="EMBL" id="JAAVTK010000004">
    <property type="protein sequence ID" value="NKI89151.1"/>
    <property type="molecule type" value="Genomic_DNA"/>
</dbReference>
<dbReference type="Proteomes" id="UP000717634">
    <property type="component" value="Unassembled WGS sequence"/>
</dbReference>
<gene>
    <name evidence="1" type="ORF">HBN54_001746</name>
</gene>
<name>A0ABX1HJM0_9BACT</name>
<comment type="caution">
    <text evidence="1">The sequence shown here is derived from an EMBL/GenBank/DDBJ whole genome shotgun (WGS) entry which is preliminary data.</text>
</comment>
<proteinExistence type="predicted"/>